<dbReference type="InterPro" id="IPR057062">
    <property type="entry name" value="TriTu"/>
</dbReference>
<proteinExistence type="predicted"/>
<name>A0A2Z4MK97_BREBE</name>
<accession>A0A2Z4MK97</accession>
<sequence>MLLDIFREWAKDRSLSLKLLNVTSEITTHEFVNGIRIADPSSKVLHESPHCFGHIIVWESQQFEMEVLHIESEELIYWKYHEKIDCNTNLNEITSDYFKVLQTGLRI</sequence>
<evidence type="ECO:0000313" key="1">
    <source>
        <dbReference type="EMBL" id="AWX56908.1"/>
    </source>
</evidence>
<reference evidence="1 2" key="1">
    <citation type="journal article" date="2015" name="Genome Announc.">
        <title>Draft Genome Sequence of Brevibacillus brevis DZQ7, a Plant Growth-Promoting Rhizobacterium with Broad-Spectrum Antimicrobial Activity.</title>
        <authorList>
            <person name="Hou Q."/>
            <person name="Wang C."/>
            <person name="Hou X."/>
            <person name="Xia Z."/>
            <person name="Ye J."/>
            <person name="Liu K."/>
            <person name="Liu H."/>
            <person name="Wang J."/>
            <person name="Guo H."/>
            <person name="Yu X."/>
            <person name="Yang Y."/>
            <person name="Du B."/>
            <person name="Ding Y."/>
        </authorList>
    </citation>
    <scope>NUCLEOTIDE SEQUENCE [LARGE SCALE GENOMIC DNA]</scope>
    <source>
        <strain evidence="1 2">DZQ7</strain>
    </source>
</reference>
<dbReference type="Proteomes" id="UP000036061">
    <property type="component" value="Chromosome"/>
</dbReference>
<dbReference type="Pfam" id="PF24689">
    <property type="entry name" value="TriTu"/>
    <property type="match status" value="1"/>
</dbReference>
<gene>
    <name evidence="1" type="ORF">AB432_018465</name>
</gene>
<organism evidence="1 2">
    <name type="scientific">Brevibacillus brevis</name>
    <name type="common">Bacillus brevis</name>
    <dbReference type="NCBI Taxonomy" id="1393"/>
    <lineage>
        <taxon>Bacteria</taxon>
        <taxon>Bacillati</taxon>
        <taxon>Bacillota</taxon>
        <taxon>Bacilli</taxon>
        <taxon>Bacillales</taxon>
        <taxon>Paenibacillaceae</taxon>
        <taxon>Brevibacillus</taxon>
    </lineage>
</organism>
<protein>
    <submittedName>
        <fullName evidence="1">Uncharacterized protein</fullName>
    </submittedName>
</protein>
<dbReference type="AlphaFoldDB" id="A0A2Z4MK97"/>
<evidence type="ECO:0000313" key="2">
    <source>
        <dbReference type="Proteomes" id="UP000036061"/>
    </source>
</evidence>
<dbReference type="EMBL" id="CP030117">
    <property type="protein sequence ID" value="AWX56908.1"/>
    <property type="molecule type" value="Genomic_DNA"/>
</dbReference>